<organism evidence="1 2">
    <name type="scientific">Sus scrofa</name>
    <name type="common">Pig</name>
    <dbReference type="NCBI Taxonomy" id="9823"/>
    <lineage>
        <taxon>Eukaryota</taxon>
        <taxon>Metazoa</taxon>
        <taxon>Chordata</taxon>
        <taxon>Craniata</taxon>
        <taxon>Vertebrata</taxon>
        <taxon>Euteleostomi</taxon>
        <taxon>Mammalia</taxon>
        <taxon>Eutheria</taxon>
        <taxon>Laurasiatheria</taxon>
        <taxon>Artiodactyla</taxon>
        <taxon>Suina</taxon>
        <taxon>Suidae</taxon>
        <taxon>Sus</taxon>
    </lineage>
</organism>
<dbReference type="Proteomes" id="UP000694723">
    <property type="component" value="Unplaced"/>
</dbReference>
<reference evidence="1" key="1">
    <citation type="submission" date="2025-08" db="UniProtKB">
        <authorList>
            <consortium name="Ensembl"/>
        </authorList>
    </citation>
    <scope>IDENTIFICATION</scope>
</reference>
<protein>
    <submittedName>
        <fullName evidence="1">Uncharacterized protein</fullName>
    </submittedName>
</protein>
<dbReference type="AlphaFoldDB" id="A0A8D1V556"/>
<name>A0A8D1V556_PIG</name>
<evidence type="ECO:0000313" key="1">
    <source>
        <dbReference type="Ensembl" id="ENSSSCP00060019097.1"/>
    </source>
</evidence>
<dbReference type="Ensembl" id="ENSSSCT00060044733.1">
    <property type="protein sequence ID" value="ENSSSCP00060019097.1"/>
    <property type="gene ID" value="ENSSSCG00060033034.1"/>
</dbReference>
<sequence length="178" mass="20142">MRLQVRSLALLSGLRTRPCRELWCRSQTRLGSGIAVALCRPSATALLRPLAWEPPYAMGAALKRQKAKKKKGGGAFQEPAYVIGGNVNLCCLYGKQYGSSSKKLKIELPYNPAIPLRGIYPEKTIIRKDTCTPMFTAALFTAAKTWKQPKCPSTEEWIKKMWYIYTMEYYSVVKKKKK</sequence>
<proteinExistence type="predicted"/>
<evidence type="ECO:0000313" key="2">
    <source>
        <dbReference type="Proteomes" id="UP000694723"/>
    </source>
</evidence>
<accession>A0A8D1V556</accession>